<reference evidence="3 4" key="2">
    <citation type="submission" date="2024-05" db="EMBL/GenBank/DDBJ databases">
        <authorList>
            <person name="Chen Y."/>
            <person name="Shah S."/>
            <person name="Dougan E. K."/>
            <person name="Thang M."/>
            <person name="Chan C."/>
        </authorList>
    </citation>
    <scope>NUCLEOTIDE SEQUENCE [LARGE SCALE GENOMIC DNA]</scope>
</reference>
<evidence type="ECO:0000313" key="2">
    <source>
        <dbReference type="EMBL" id="CAI3973954.1"/>
    </source>
</evidence>
<gene>
    <name evidence="2" type="ORF">C1SCF055_LOCUS2397</name>
</gene>
<keyword evidence="4" id="KW-1185">Reference proteome</keyword>
<organism evidence="2">
    <name type="scientific">Cladocopium goreaui</name>
    <dbReference type="NCBI Taxonomy" id="2562237"/>
    <lineage>
        <taxon>Eukaryota</taxon>
        <taxon>Sar</taxon>
        <taxon>Alveolata</taxon>
        <taxon>Dinophyceae</taxon>
        <taxon>Suessiales</taxon>
        <taxon>Symbiodiniaceae</taxon>
        <taxon>Cladocopium</taxon>
    </lineage>
</organism>
<keyword evidence="3" id="KW-0808">Transferase</keyword>
<evidence type="ECO:0000313" key="4">
    <source>
        <dbReference type="Proteomes" id="UP001152797"/>
    </source>
</evidence>
<reference evidence="2" key="1">
    <citation type="submission" date="2022-10" db="EMBL/GenBank/DDBJ databases">
        <authorList>
            <person name="Chen Y."/>
            <person name="Dougan E. K."/>
            <person name="Chan C."/>
            <person name="Rhodes N."/>
            <person name="Thang M."/>
        </authorList>
    </citation>
    <scope>NUCLEOTIDE SEQUENCE</scope>
</reference>
<dbReference type="EMBL" id="CAMXCT010000110">
    <property type="protein sequence ID" value="CAI3973954.1"/>
    <property type="molecule type" value="Genomic_DNA"/>
</dbReference>
<sequence length="105" mass="11501">MSDGRKFGCWGKGPGVPPPPRVPILVEPANTILVKKINWEVQSRGNAPKAVERWLQSVPSHLDVTRGGCPERGQPADHLCLTPRWGIRRLLASDSDDICTTPTPN</sequence>
<evidence type="ECO:0000313" key="3">
    <source>
        <dbReference type="EMBL" id="CAL4761266.1"/>
    </source>
</evidence>
<feature type="region of interest" description="Disordered" evidence="1">
    <location>
        <begin position="1"/>
        <end position="22"/>
    </location>
</feature>
<evidence type="ECO:0000256" key="1">
    <source>
        <dbReference type="SAM" id="MobiDB-lite"/>
    </source>
</evidence>
<dbReference type="GO" id="GO:0016301">
    <property type="term" value="F:kinase activity"/>
    <property type="evidence" value="ECO:0007669"/>
    <property type="project" value="UniProtKB-KW"/>
</dbReference>
<keyword evidence="3" id="KW-0418">Kinase</keyword>
<dbReference type="AlphaFoldDB" id="A0A9P1FEF4"/>
<protein>
    <submittedName>
        <fullName evidence="3">Serine/threonine-protein kinase fhkA</fullName>
    </submittedName>
</protein>
<name>A0A9P1FEF4_9DINO</name>
<comment type="caution">
    <text evidence="2">The sequence shown here is derived from an EMBL/GenBank/DDBJ whole genome shotgun (WGS) entry which is preliminary data.</text>
</comment>
<accession>A0A9P1FEF4</accession>
<dbReference type="Proteomes" id="UP001152797">
    <property type="component" value="Unassembled WGS sequence"/>
</dbReference>
<proteinExistence type="predicted"/>
<dbReference type="EMBL" id="CAMXCT020000110">
    <property type="protein sequence ID" value="CAL1127329.1"/>
    <property type="molecule type" value="Genomic_DNA"/>
</dbReference>
<dbReference type="EMBL" id="CAMXCT030000110">
    <property type="protein sequence ID" value="CAL4761266.1"/>
    <property type="molecule type" value="Genomic_DNA"/>
</dbReference>